<keyword evidence="1" id="KW-1133">Transmembrane helix</keyword>
<dbReference type="SUPFAM" id="SSF55874">
    <property type="entry name" value="ATPase domain of HSP90 chaperone/DNA topoisomerase II/histidine kinase"/>
    <property type="match status" value="1"/>
</dbReference>
<feature type="transmembrane region" description="Helical" evidence="1">
    <location>
        <begin position="91"/>
        <end position="113"/>
    </location>
</feature>
<keyword evidence="1" id="KW-0472">Membrane</keyword>
<dbReference type="Gene3D" id="3.30.565.10">
    <property type="entry name" value="Histidine kinase-like ATPase, C-terminal domain"/>
    <property type="match status" value="1"/>
</dbReference>
<reference evidence="3 4" key="1">
    <citation type="submission" date="2020-08" db="EMBL/GenBank/DDBJ databases">
        <authorList>
            <person name="Liu C."/>
            <person name="Sun Q."/>
        </authorList>
    </citation>
    <scope>NUCLEOTIDE SEQUENCE [LARGE SCALE GENOMIC DNA]</scope>
    <source>
        <strain evidence="3 4">NSJ-8</strain>
    </source>
</reference>
<keyword evidence="3" id="KW-0418">Kinase</keyword>
<keyword evidence="4" id="KW-1185">Reference proteome</keyword>
<keyword evidence="1" id="KW-0812">Transmembrane</keyword>
<name>A0A7G9FWL9_9FIRM</name>
<dbReference type="CDD" id="cd16935">
    <property type="entry name" value="HATPase_AgrC-ComD-like"/>
    <property type="match status" value="1"/>
</dbReference>
<keyword evidence="3" id="KW-0808">Transferase</keyword>
<accession>A0A7G9FWL9</accession>
<feature type="transmembrane region" description="Helical" evidence="1">
    <location>
        <begin position="7"/>
        <end position="25"/>
    </location>
</feature>
<dbReference type="GO" id="GO:0042802">
    <property type="term" value="F:identical protein binding"/>
    <property type="evidence" value="ECO:0007669"/>
    <property type="project" value="TreeGrafter"/>
</dbReference>
<protein>
    <submittedName>
        <fullName evidence="3">Sensor histidine kinase</fullName>
    </submittedName>
</protein>
<evidence type="ECO:0000256" key="1">
    <source>
        <dbReference type="SAM" id="Phobius"/>
    </source>
</evidence>
<dbReference type="InterPro" id="IPR032834">
    <property type="entry name" value="NatK-like_C"/>
</dbReference>
<dbReference type="InterPro" id="IPR036890">
    <property type="entry name" value="HATPase_C_sf"/>
</dbReference>
<organism evidence="3 4">
    <name type="scientific">Simiaoa sunii</name>
    <dbReference type="NCBI Taxonomy" id="2763672"/>
    <lineage>
        <taxon>Bacteria</taxon>
        <taxon>Bacillati</taxon>
        <taxon>Bacillota</taxon>
        <taxon>Clostridia</taxon>
        <taxon>Lachnospirales</taxon>
        <taxon>Lachnospiraceae</taxon>
        <taxon>Simiaoa</taxon>
    </lineage>
</organism>
<dbReference type="PANTHER" id="PTHR40448">
    <property type="entry name" value="TWO-COMPONENT SENSOR HISTIDINE KINASE"/>
    <property type="match status" value="1"/>
</dbReference>
<gene>
    <name evidence="3" type="ORF">H9Q77_01950</name>
</gene>
<feature type="transmembrane region" description="Helical" evidence="1">
    <location>
        <begin position="65"/>
        <end position="85"/>
    </location>
</feature>
<feature type="domain" description="Sensor histidine kinase NatK-like C-terminal" evidence="2">
    <location>
        <begin position="338"/>
        <end position="437"/>
    </location>
</feature>
<feature type="transmembrane region" description="Helical" evidence="1">
    <location>
        <begin position="125"/>
        <end position="147"/>
    </location>
</feature>
<dbReference type="KEGG" id="ssun:H9Q77_01950"/>
<feature type="transmembrane region" description="Helical" evidence="1">
    <location>
        <begin position="167"/>
        <end position="187"/>
    </location>
</feature>
<dbReference type="Pfam" id="PF14501">
    <property type="entry name" value="HATPase_c_5"/>
    <property type="match status" value="1"/>
</dbReference>
<dbReference type="AlphaFoldDB" id="A0A7G9FWL9"/>
<dbReference type="PANTHER" id="PTHR40448:SF1">
    <property type="entry name" value="TWO-COMPONENT SENSOR HISTIDINE KINASE"/>
    <property type="match status" value="1"/>
</dbReference>
<dbReference type="Proteomes" id="UP000515981">
    <property type="component" value="Chromosome"/>
</dbReference>
<dbReference type="GO" id="GO:0016301">
    <property type="term" value="F:kinase activity"/>
    <property type="evidence" value="ECO:0007669"/>
    <property type="project" value="UniProtKB-KW"/>
</dbReference>
<evidence type="ECO:0000259" key="2">
    <source>
        <dbReference type="Pfam" id="PF14501"/>
    </source>
</evidence>
<evidence type="ECO:0000313" key="3">
    <source>
        <dbReference type="EMBL" id="QNM02951.1"/>
    </source>
</evidence>
<dbReference type="EMBL" id="CP060633">
    <property type="protein sequence ID" value="QNM02951.1"/>
    <property type="molecule type" value="Genomic_DNA"/>
</dbReference>
<feature type="transmembrane region" description="Helical" evidence="1">
    <location>
        <begin position="199"/>
        <end position="222"/>
    </location>
</feature>
<evidence type="ECO:0000313" key="4">
    <source>
        <dbReference type="Proteomes" id="UP000515981"/>
    </source>
</evidence>
<proteinExistence type="predicted"/>
<feature type="transmembrane region" description="Helical" evidence="1">
    <location>
        <begin position="37"/>
        <end position="58"/>
    </location>
</feature>
<sequence length="439" mass="49000">MKDILRPILELSVVLPGLLLAYFPVKSYLKQSPGKLAARILPLMAGLCIGAGIICYQLHASTASALAGITLLAIGLYTGTLQISLWKSGTIALTVCAVFACINSLSRAISAAIALHMQLPQDEPWFCLAACVFYNVVCWILVLTALYPSTHAVRVMVEDDNFAQTWYVFWVLPLVFIFLNLFMIPRYQTTLRTGRVLQGYIVISIALLLLLLLFNAIFLLMATSLNRNARLQQENQLLFLQQQRYENLKTAIEEVRQARHDMRHQLNQISALAETGDLERLKSYLEKNISRIPDLGIHFCENHAADSVIGYYCALAKREGIPFYAKLDLPQTLPVDEINMCLVLSNLLENALEASIRTAQDRRQIKITAYLHAERLLLIEVENAYDGEIREKDGVFRSSKRKGNGVGIQSIQHIAEKSGGASTFTYQNGAFSAKVMLCG</sequence>